<keyword evidence="1" id="KW-0732">Signal</keyword>
<evidence type="ECO:0008006" key="4">
    <source>
        <dbReference type="Google" id="ProtNLM"/>
    </source>
</evidence>
<organism evidence="2 3">
    <name type="scientific">Brevundimonas kwangchunensis</name>
    <dbReference type="NCBI Taxonomy" id="322163"/>
    <lineage>
        <taxon>Bacteria</taxon>
        <taxon>Pseudomonadati</taxon>
        <taxon>Pseudomonadota</taxon>
        <taxon>Alphaproteobacteria</taxon>
        <taxon>Caulobacterales</taxon>
        <taxon>Caulobacteraceae</taxon>
        <taxon>Brevundimonas</taxon>
    </lineage>
</organism>
<dbReference type="Proteomes" id="UP001501352">
    <property type="component" value="Unassembled WGS sequence"/>
</dbReference>
<keyword evidence="3" id="KW-1185">Reference proteome</keyword>
<feature type="chain" id="PRO_5045743635" description="UrcA family protein" evidence="1">
    <location>
        <begin position="20"/>
        <end position="99"/>
    </location>
</feature>
<sequence length="99" mass="10513">MLTAATIAAVLLGSTPVISSQAVSVIARAPAPAADTAAGETRRICRYERATGSTMQQRVCRDRPVRGVQDQQTREFMGNLQRMRVPDNNAAYVPAGPAG</sequence>
<feature type="signal peptide" evidence="1">
    <location>
        <begin position="1"/>
        <end position="19"/>
    </location>
</feature>
<evidence type="ECO:0000313" key="3">
    <source>
        <dbReference type="Proteomes" id="UP001501352"/>
    </source>
</evidence>
<proteinExistence type="predicted"/>
<gene>
    <name evidence="2" type="ORF">GCM10009422_08590</name>
</gene>
<comment type="caution">
    <text evidence="2">The sequence shown here is derived from an EMBL/GenBank/DDBJ whole genome shotgun (WGS) entry which is preliminary data.</text>
</comment>
<dbReference type="EMBL" id="BAAAGA010000001">
    <property type="protein sequence ID" value="GAA0615785.1"/>
    <property type="molecule type" value="Genomic_DNA"/>
</dbReference>
<evidence type="ECO:0000313" key="2">
    <source>
        <dbReference type="EMBL" id="GAA0615785.1"/>
    </source>
</evidence>
<evidence type="ECO:0000256" key="1">
    <source>
        <dbReference type="SAM" id="SignalP"/>
    </source>
</evidence>
<reference evidence="2 3" key="1">
    <citation type="journal article" date="2019" name="Int. J. Syst. Evol. Microbiol.">
        <title>The Global Catalogue of Microorganisms (GCM) 10K type strain sequencing project: providing services to taxonomists for standard genome sequencing and annotation.</title>
        <authorList>
            <consortium name="The Broad Institute Genomics Platform"/>
            <consortium name="The Broad Institute Genome Sequencing Center for Infectious Disease"/>
            <person name="Wu L."/>
            <person name="Ma J."/>
        </authorList>
    </citation>
    <scope>NUCLEOTIDE SEQUENCE [LARGE SCALE GENOMIC DNA]</scope>
    <source>
        <strain evidence="2 3">JCM 12928</strain>
    </source>
</reference>
<protein>
    <recommendedName>
        <fullName evidence="4">UrcA family protein</fullName>
    </recommendedName>
</protein>
<accession>A0ABN1GPH4</accession>
<dbReference type="RefSeq" id="WP_343790901.1">
    <property type="nucleotide sequence ID" value="NZ_BAAAGA010000001.1"/>
</dbReference>
<name>A0ABN1GPH4_9CAUL</name>